<dbReference type="WBParaSite" id="TCONS_00004097.p1">
    <property type="protein sequence ID" value="TCONS_00004097.p1"/>
    <property type="gene ID" value="XLOC_001077"/>
</dbReference>
<dbReference type="AlphaFoldDB" id="A0AAF5D0D5"/>
<dbReference type="Proteomes" id="UP000035681">
    <property type="component" value="Unplaced"/>
</dbReference>
<protein>
    <recommendedName>
        <fullName evidence="4">N-acetyllactosaminide beta-1,3-N-acetylglucosaminyltransferase</fullName>
    </recommendedName>
</protein>
<proteinExistence type="predicted"/>
<evidence type="ECO:0008006" key="4">
    <source>
        <dbReference type="Google" id="ProtNLM"/>
    </source>
</evidence>
<feature type="transmembrane region" description="Helical" evidence="1">
    <location>
        <begin position="76"/>
        <end position="101"/>
    </location>
</feature>
<reference evidence="3" key="1">
    <citation type="submission" date="2024-02" db="UniProtKB">
        <authorList>
            <consortium name="WormBaseParasite"/>
        </authorList>
    </citation>
    <scope>IDENTIFICATION</scope>
</reference>
<dbReference type="Pfam" id="PF13896">
    <property type="entry name" value="Glyco_transf_49"/>
    <property type="match status" value="1"/>
</dbReference>
<accession>A0AAF5D0D5</accession>
<organism evidence="2 3">
    <name type="scientific">Strongyloides stercoralis</name>
    <name type="common">Threadworm</name>
    <dbReference type="NCBI Taxonomy" id="6248"/>
    <lineage>
        <taxon>Eukaryota</taxon>
        <taxon>Metazoa</taxon>
        <taxon>Ecdysozoa</taxon>
        <taxon>Nematoda</taxon>
        <taxon>Chromadorea</taxon>
        <taxon>Rhabditida</taxon>
        <taxon>Tylenchina</taxon>
        <taxon>Panagrolaimomorpha</taxon>
        <taxon>Strongyloidoidea</taxon>
        <taxon>Strongyloididae</taxon>
        <taxon>Strongyloides</taxon>
    </lineage>
</organism>
<keyword evidence="1" id="KW-1133">Transmembrane helix</keyword>
<keyword evidence="2" id="KW-1185">Reference proteome</keyword>
<keyword evidence="1" id="KW-0812">Transmembrane</keyword>
<evidence type="ECO:0000313" key="3">
    <source>
        <dbReference type="WBParaSite" id="TCONS_00004097.p1"/>
    </source>
</evidence>
<sequence>MTSTYQVSGGEAISSDTDVIQHGTIGKYVYAVDDGPNSDFIRCVFQDKYDTNKTVPLLCQKPLGCCVEGCCPKDTLWMPALFVLLAFVILVFLVGCCTWIFSYQRSKNKQRKEEKEFYEMEKNYADNMSQMGGYGQHHQAYGNYGGVMAIAKSLLKNYNFIVPTLVTHSTTSYFNFFLKQLITFDGFISYAILISDNLEDIIEKILLLQKCYKPFRNRVSVHIVWYEKSNIIFCKEKILLYINKVNTNTLCSRNFNETVLFYNNKQFDIKENKIYPINIMRNVARKGSPTTIQILSDIENIFSFNFSQIIQNNLYKWGEDKYDKSTFIFMRFETKENSIIPRNLEQLKVSFSKNVTVPYHRYVFPQGHIITNFNKWYNDSIKSKKLQWRIIPYRHFYFEPQVILRSFDPYHFENVPTRIFDHQVLINELCHAGYTFKLLTHVFNINQGIKKNESKSEILTKQIGMRNVKLFKSNFTKYLKYKYATNNNSEYCPRF</sequence>
<evidence type="ECO:0000313" key="2">
    <source>
        <dbReference type="Proteomes" id="UP000035681"/>
    </source>
</evidence>
<keyword evidence="1" id="KW-0472">Membrane</keyword>
<evidence type="ECO:0000256" key="1">
    <source>
        <dbReference type="SAM" id="Phobius"/>
    </source>
</evidence>
<name>A0AAF5D0D5_STRER</name>
<dbReference type="PANTHER" id="PTHR47411">
    <property type="entry name" value="B3GNT1, BETA-1,3-N-ACETYLGUCOSAMINYLTRANSFERASE 1, HOMOLOG"/>
    <property type="match status" value="1"/>
</dbReference>
<dbReference type="PANTHER" id="PTHR47411:SF3">
    <property type="entry name" value="I-BETA-1,3-N-ACETYLGLUCOSAMINYLTRANSFERASE"/>
    <property type="match status" value="1"/>
</dbReference>